<feature type="compositionally biased region" description="Polar residues" evidence="1">
    <location>
        <begin position="1097"/>
        <end position="1117"/>
    </location>
</feature>
<feature type="compositionally biased region" description="Low complexity" evidence="1">
    <location>
        <begin position="142"/>
        <end position="151"/>
    </location>
</feature>
<comment type="caution">
    <text evidence="4">The sequence shown here is derived from an EMBL/GenBank/DDBJ whole genome shotgun (WGS) entry which is preliminary data.</text>
</comment>
<dbReference type="GO" id="GO:0032012">
    <property type="term" value="P:regulation of ARF protein signal transduction"/>
    <property type="evidence" value="ECO:0007669"/>
    <property type="project" value="InterPro"/>
</dbReference>
<dbReference type="EMBL" id="MU859191">
    <property type="protein sequence ID" value="KAK3950068.1"/>
    <property type="molecule type" value="Genomic_DNA"/>
</dbReference>
<feature type="compositionally biased region" description="Polar residues" evidence="1">
    <location>
        <begin position="384"/>
        <end position="395"/>
    </location>
</feature>
<dbReference type="GO" id="GO:0005085">
    <property type="term" value="F:guanyl-nucleotide exchange factor activity"/>
    <property type="evidence" value="ECO:0007669"/>
    <property type="project" value="InterPro"/>
</dbReference>
<dbReference type="CDD" id="cd00171">
    <property type="entry name" value="Sec7"/>
    <property type="match status" value="1"/>
</dbReference>
<feature type="compositionally biased region" description="Basic and acidic residues" evidence="1">
    <location>
        <begin position="191"/>
        <end position="213"/>
    </location>
</feature>
<evidence type="ECO:0000313" key="4">
    <source>
        <dbReference type="EMBL" id="KAK3950068.1"/>
    </source>
</evidence>
<feature type="region of interest" description="Disordered" evidence="1">
    <location>
        <begin position="1288"/>
        <end position="1486"/>
    </location>
</feature>
<dbReference type="SUPFAM" id="SSF48425">
    <property type="entry name" value="Sec7 domain"/>
    <property type="match status" value="1"/>
</dbReference>
<feature type="compositionally biased region" description="Polar residues" evidence="1">
    <location>
        <begin position="323"/>
        <end position="377"/>
    </location>
</feature>
<keyword evidence="5" id="KW-1185">Reference proteome</keyword>
<feature type="compositionally biased region" description="Basic and acidic residues" evidence="1">
    <location>
        <begin position="1455"/>
        <end position="1474"/>
    </location>
</feature>
<dbReference type="InterPro" id="IPR023394">
    <property type="entry name" value="Sec7_C_sf"/>
</dbReference>
<feature type="compositionally biased region" description="Polar residues" evidence="1">
    <location>
        <begin position="1362"/>
        <end position="1378"/>
    </location>
</feature>
<feature type="region of interest" description="Disordered" evidence="1">
    <location>
        <begin position="318"/>
        <end position="435"/>
    </location>
</feature>
<dbReference type="Proteomes" id="UP001303222">
    <property type="component" value="Unassembled WGS sequence"/>
</dbReference>
<evidence type="ECO:0000259" key="3">
    <source>
        <dbReference type="PROSITE" id="PS50190"/>
    </source>
</evidence>
<dbReference type="SMART" id="SM00222">
    <property type="entry name" value="Sec7"/>
    <property type="match status" value="1"/>
</dbReference>
<organism evidence="4 5">
    <name type="scientific">Pseudoneurospora amorphoporcata</name>
    <dbReference type="NCBI Taxonomy" id="241081"/>
    <lineage>
        <taxon>Eukaryota</taxon>
        <taxon>Fungi</taxon>
        <taxon>Dikarya</taxon>
        <taxon>Ascomycota</taxon>
        <taxon>Pezizomycotina</taxon>
        <taxon>Sordariomycetes</taxon>
        <taxon>Sordariomycetidae</taxon>
        <taxon>Sordariales</taxon>
        <taxon>Sordariaceae</taxon>
        <taxon>Pseudoneurospora</taxon>
    </lineage>
</organism>
<dbReference type="Gene3D" id="1.10.1000.11">
    <property type="entry name" value="Arf Nucleotide-binding Site Opener,domain 2"/>
    <property type="match status" value="1"/>
</dbReference>
<dbReference type="InterPro" id="IPR011993">
    <property type="entry name" value="PH-like_dom_sf"/>
</dbReference>
<dbReference type="PANTHER" id="PTHR10663:SF405">
    <property type="entry name" value="ARF GUANINE NUCLEOTIDE EXCHANGE FACTOR SYT1"/>
    <property type="match status" value="1"/>
</dbReference>
<feature type="compositionally biased region" description="Low complexity" evidence="1">
    <location>
        <begin position="1342"/>
        <end position="1351"/>
    </location>
</feature>
<feature type="compositionally biased region" description="Polar residues" evidence="1">
    <location>
        <begin position="1066"/>
        <end position="1080"/>
    </location>
</feature>
<feature type="compositionally biased region" description="Basic and acidic residues" evidence="1">
    <location>
        <begin position="1288"/>
        <end position="1306"/>
    </location>
</feature>
<dbReference type="PROSITE" id="PS50190">
    <property type="entry name" value="SEC7"/>
    <property type="match status" value="1"/>
</dbReference>
<evidence type="ECO:0000313" key="5">
    <source>
        <dbReference type="Proteomes" id="UP001303222"/>
    </source>
</evidence>
<feature type="domain" description="PH" evidence="2">
    <location>
        <begin position="766"/>
        <end position="895"/>
    </location>
</feature>
<feature type="region of interest" description="Disordered" evidence="1">
    <location>
        <begin position="142"/>
        <end position="282"/>
    </location>
</feature>
<feature type="domain" description="SEC7" evidence="3">
    <location>
        <begin position="480"/>
        <end position="639"/>
    </location>
</feature>
<sequence length="1505" mass="165928">MHAVPDGLRRTQIPIAMPFLRRRGNAGSESDMRRHTILDTLPVPPAKGTHPPPGSATDLPVLVTTPEEGEVPLSSVPVSPVTPVTPVMPTVDVEATTSSNAPPPTGNAPVDHSLSPSVPAETPKSKRFSMLRFRNASDSQLAAKAKLQAASEKPPPLPRPPEIITTAPTLEPVVPKRRPSRMGFSSRFGRKSGEHSRMEQVDERSEDNTYERRKNVRTAGADQGGKQITFDDSRRPVSSHHAPPAYGDESTTTLALPINRLSESSRSDASSGDRVYGTTTTTTHTVHTTTTFFRLPRRKPKQPESLFPIAHLQKRNLAEDSDMSTSSQGPAASSNALVRSHSGTHLTPTPSRPSTQHGATTPPTGSATLFSKSSSPATALFRPSSRNSGRASPTRPQLHRRGRSSTLSSLGKNSPRESAEDYLAPPATARASMSTGRKSFGDLLGLSRLRQNSSSTLTQQGAMTPITPVSGNSKNNSIQLPRDSIILPERREDDTPGKYLERLLEVVSRSVIAAIVSKGTDQFSQAVLRSYMRSFKFFEDPMDMAIRKLLMEAELPKETQQIDRTLQAFANRYHECNPGIYATADQAYFIAFSLLILHTDVFNKNNKHKMQKAEYLKNTRGEGVFDEILEVFYDNITYTPFIHVEDDLDINGERIIAHKAKKKSIFPHAAPDPAKRVAKEPIDPYTLIIDNKLDILRPTLRDVMHLEDPYNYLGTARTLNMKELHKTFFKTGVLQIVSARSRPDAFMSDQTANNPQDAHPGIVDIKITKVGILWRKDTKKKKTRSPWQEWGAILTGAQLYFFRNTTWIKHLMHQFEDHVKKGHDGDPCIFKPPLEEFKPDALMSTDGAVALMDASYKKHKHAFVYVRHGGFEEVLLAEDDEEMNDWLAKLNYAAAFRTSGVRMRGVVGANLDGQGRRAIRRLDTGSQRIQTPTGEVSVSRSKIDHKMAQDILAARRAIMLQKIADANEKLLQTEKTLEMQLRNSRHLQIMAPIQPKTREQMLLSAARMAAQLKWTRMEIWKLKCHRDILLMDLEEEREMLGMQAETAIGALTPSKEHLTREDTRTSRTSGYPQSPQSPVQSLMGKVPTVVRKPGEDSPQTDVFQTRPTSATGPTFQQKEVDNTDPRKKSVSSAVSSSRSLAATPSRGLTSSGSNSESKFDQDDIDAEERDLLAQAGLLESARRGSEQRPPSLATDTDGNAQSEKEKHRIRRSFQRTLREGAGHISHARSRRGKDSASASVVSDEAGQEGPDVLVRSTGSFVVHGKKASVINFGTELQLQNMSPEERIRHWKQRDDASIAESTERFGSENGGSRDQAVAEGSDFRSILTARSASHARREHRGSAASASTATAKSFRDLHRKYSASQHATTRSVPSSSANLAIPSDEESDAAVSFSDGRRTPLPPIEGESEPSEGDGGPLERREILNVTPPPSSRGENRDTVFFTPQSAPAATRDVSPSRRDSEEKDKEVSSDEANRPSSSSAAAADVLQEREELVASPSLQEAIHA</sequence>
<feature type="compositionally biased region" description="Low complexity" evidence="1">
    <location>
        <begin position="1130"/>
        <end position="1139"/>
    </location>
</feature>
<dbReference type="PROSITE" id="PS50003">
    <property type="entry name" value="PH_DOMAIN"/>
    <property type="match status" value="1"/>
</dbReference>
<proteinExistence type="predicted"/>
<gene>
    <name evidence="4" type="ORF">QBC32DRAFT_24045</name>
</gene>
<feature type="region of interest" description="Disordered" evidence="1">
    <location>
        <begin position="452"/>
        <end position="481"/>
    </location>
</feature>
<feature type="compositionally biased region" description="Polar residues" evidence="1">
    <location>
        <begin position="452"/>
        <end position="479"/>
    </location>
</feature>
<feature type="compositionally biased region" description="Basic and acidic residues" evidence="1">
    <location>
        <begin position="1118"/>
        <end position="1127"/>
    </location>
</feature>
<feature type="region of interest" description="Disordered" evidence="1">
    <location>
        <begin position="94"/>
        <end position="127"/>
    </location>
</feature>
<evidence type="ECO:0000256" key="1">
    <source>
        <dbReference type="SAM" id="MobiDB-lite"/>
    </source>
</evidence>
<feature type="compositionally biased region" description="Basic and acidic residues" evidence="1">
    <location>
        <begin position="1054"/>
        <end position="1065"/>
    </location>
</feature>
<dbReference type="InterPro" id="IPR001849">
    <property type="entry name" value="PH_domain"/>
</dbReference>
<evidence type="ECO:0008006" key="6">
    <source>
        <dbReference type="Google" id="ProtNLM"/>
    </source>
</evidence>
<dbReference type="SUPFAM" id="SSF50729">
    <property type="entry name" value="PH domain-like"/>
    <property type="match status" value="1"/>
</dbReference>
<dbReference type="SMART" id="SM00233">
    <property type="entry name" value="PH"/>
    <property type="match status" value="1"/>
</dbReference>
<name>A0AAN6NS74_9PEZI</name>
<reference evidence="4" key="1">
    <citation type="journal article" date="2023" name="Mol. Phylogenet. Evol.">
        <title>Genome-scale phylogeny and comparative genomics of the fungal order Sordariales.</title>
        <authorList>
            <person name="Hensen N."/>
            <person name="Bonometti L."/>
            <person name="Westerberg I."/>
            <person name="Brannstrom I.O."/>
            <person name="Guillou S."/>
            <person name="Cros-Aarteil S."/>
            <person name="Calhoun S."/>
            <person name="Haridas S."/>
            <person name="Kuo A."/>
            <person name="Mondo S."/>
            <person name="Pangilinan J."/>
            <person name="Riley R."/>
            <person name="LaButti K."/>
            <person name="Andreopoulos B."/>
            <person name="Lipzen A."/>
            <person name="Chen C."/>
            <person name="Yan M."/>
            <person name="Daum C."/>
            <person name="Ng V."/>
            <person name="Clum A."/>
            <person name="Steindorff A."/>
            <person name="Ohm R.A."/>
            <person name="Martin F."/>
            <person name="Silar P."/>
            <person name="Natvig D.O."/>
            <person name="Lalanne C."/>
            <person name="Gautier V."/>
            <person name="Ament-Velasquez S.L."/>
            <person name="Kruys A."/>
            <person name="Hutchinson M.I."/>
            <person name="Powell A.J."/>
            <person name="Barry K."/>
            <person name="Miller A.N."/>
            <person name="Grigoriev I.V."/>
            <person name="Debuchy R."/>
            <person name="Gladieux P."/>
            <person name="Hiltunen Thoren M."/>
            <person name="Johannesson H."/>
        </authorList>
    </citation>
    <scope>NUCLEOTIDE SEQUENCE</scope>
    <source>
        <strain evidence="4">CBS 626.80</strain>
    </source>
</reference>
<dbReference type="InterPro" id="IPR000904">
    <property type="entry name" value="Sec7_dom"/>
</dbReference>
<evidence type="ECO:0000259" key="2">
    <source>
        <dbReference type="PROSITE" id="PS50003"/>
    </source>
</evidence>
<dbReference type="InterPro" id="IPR035999">
    <property type="entry name" value="Sec7_dom_sf"/>
</dbReference>
<feature type="region of interest" description="Disordered" evidence="1">
    <location>
        <begin position="1178"/>
        <end position="1251"/>
    </location>
</feature>
<feature type="compositionally biased region" description="Polar residues" evidence="1">
    <location>
        <begin position="1140"/>
        <end position="1156"/>
    </location>
</feature>
<dbReference type="Pfam" id="PF01369">
    <property type="entry name" value="Sec7"/>
    <property type="match status" value="1"/>
</dbReference>
<accession>A0AAN6NS74</accession>
<dbReference type="FunFam" id="1.10.1000.11:FF:000002">
    <property type="entry name" value="Cytohesin 1"/>
    <property type="match status" value="1"/>
</dbReference>
<dbReference type="Gene3D" id="2.30.29.30">
    <property type="entry name" value="Pleckstrin-homology domain (PH domain)/Phosphotyrosine-binding domain (PTB)"/>
    <property type="match status" value="1"/>
</dbReference>
<reference evidence="4" key="2">
    <citation type="submission" date="2023-06" db="EMBL/GenBank/DDBJ databases">
        <authorList>
            <consortium name="Lawrence Berkeley National Laboratory"/>
            <person name="Mondo S.J."/>
            <person name="Hensen N."/>
            <person name="Bonometti L."/>
            <person name="Westerberg I."/>
            <person name="Brannstrom I.O."/>
            <person name="Guillou S."/>
            <person name="Cros-Aarteil S."/>
            <person name="Calhoun S."/>
            <person name="Haridas S."/>
            <person name="Kuo A."/>
            <person name="Pangilinan J."/>
            <person name="Riley R."/>
            <person name="Labutti K."/>
            <person name="Andreopoulos B."/>
            <person name="Lipzen A."/>
            <person name="Chen C."/>
            <person name="Yanf M."/>
            <person name="Daum C."/>
            <person name="Ng V."/>
            <person name="Clum A."/>
            <person name="Steindorff A."/>
            <person name="Ohm R."/>
            <person name="Martin F."/>
            <person name="Silar P."/>
            <person name="Natvig D."/>
            <person name="Lalanne C."/>
            <person name="Gautier V."/>
            <person name="Ament-Velasquez S.L."/>
            <person name="Kruys A."/>
            <person name="Hutchinson M.I."/>
            <person name="Powell A.J."/>
            <person name="Barry K."/>
            <person name="Miller A.N."/>
            <person name="Grigoriev I.V."/>
            <person name="Debuchy R."/>
            <person name="Gladieux P."/>
            <person name="Thoren M.H."/>
            <person name="Johannesson H."/>
        </authorList>
    </citation>
    <scope>NUCLEOTIDE SEQUENCE</scope>
    <source>
        <strain evidence="4">CBS 626.80</strain>
    </source>
</reference>
<feature type="region of interest" description="Disordered" evidence="1">
    <location>
        <begin position="1047"/>
        <end position="1161"/>
    </location>
</feature>
<dbReference type="PANTHER" id="PTHR10663">
    <property type="entry name" value="GUANYL-NUCLEOTIDE EXCHANGE FACTOR"/>
    <property type="match status" value="1"/>
</dbReference>
<protein>
    <recommendedName>
        <fullName evidence="6">Protein transport protein sec73</fullName>
    </recommendedName>
</protein>